<proteinExistence type="predicted"/>
<protein>
    <submittedName>
        <fullName evidence="1">Uncharacterized protein</fullName>
    </submittedName>
</protein>
<reference evidence="1 2" key="1">
    <citation type="submission" date="2019-04" db="EMBL/GenBank/DDBJ databases">
        <title>Friends and foes A comparative genomics studyof 23 Aspergillus species from section Flavi.</title>
        <authorList>
            <consortium name="DOE Joint Genome Institute"/>
            <person name="Kjaerbolling I."/>
            <person name="Vesth T."/>
            <person name="Frisvad J.C."/>
            <person name="Nybo J.L."/>
            <person name="Theobald S."/>
            <person name="Kildgaard S."/>
            <person name="Isbrandt T."/>
            <person name="Kuo A."/>
            <person name="Sato A."/>
            <person name="Lyhne E.K."/>
            <person name="Kogle M.E."/>
            <person name="Wiebenga A."/>
            <person name="Kun R.S."/>
            <person name="Lubbers R.J."/>
            <person name="Makela M.R."/>
            <person name="Barry K."/>
            <person name="Chovatia M."/>
            <person name="Clum A."/>
            <person name="Daum C."/>
            <person name="Haridas S."/>
            <person name="He G."/>
            <person name="LaButti K."/>
            <person name="Lipzen A."/>
            <person name="Mondo S."/>
            <person name="Riley R."/>
            <person name="Salamov A."/>
            <person name="Simmons B.A."/>
            <person name="Magnuson J.K."/>
            <person name="Henrissat B."/>
            <person name="Mortensen U.H."/>
            <person name="Larsen T.O."/>
            <person name="Devries R.P."/>
            <person name="Grigoriev I.V."/>
            <person name="Machida M."/>
            <person name="Baker S.E."/>
            <person name="Andersen M.R."/>
        </authorList>
    </citation>
    <scope>NUCLEOTIDE SEQUENCE [LARGE SCALE GENOMIC DNA]</scope>
    <source>
        <strain evidence="1 2">CBS 763.97</strain>
    </source>
</reference>
<keyword evidence="2" id="KW-1185">Reference proteome</keyword>
<dbReference type="GeneID" id="43649340"/>
<sequence length="65" mass="7551">MDMLHHIYRLMLGGDLYKAPIPQSSQCILDIGSKVVYFFSKAQKEFKETKRQTLCLHALHLRTEA</sequence>
<dbReference type="Proteomes" id="UP000326268">
    <property type="component" value="Unassembled WGS sequence"/>
</dbReference>
<dbReference type="EMBL" id="ML737565">
    <property type="protein sequence ID" value="KAE8370563.1"/>
    <property type="molecule type" value="Genomic_DNA"/>
</dbReference>
<name>A0A5N7ALH9_9EURO</name>
<gene>
    <name evidence="1" type="ORF">BDV27DRAFT_119573</name>
</gene>
<dbReference type="AlphaFoldDB" id="A0A5N7ALH9"/>
<evidence type="ECO:0000313" key="2">
    <source>
        <dbReference type="Proteomes" id="UP000326268"/>
    </source>
</evidence>
<dbReference type="OrthoDB" id="2013972at2759"/>
<accession>A0A5N7ALH9</accession>
<organism evidence="1 2">
    <name type="scientific">Aspergillus caelatus</name>
    <dbReference type="NCBI Taxonomy" id="61420"/>
    <lineage>
        <taxon>Eukaryota</taxon>
        <taxon>Fungi</taxon>
        <taxon>Dikarya</taxon>
        <taxon>Ascomycota</taxon>
        <taxon>Pezizomycotina</taxon>
        <taxon>Eurotiomycetes</taxon>
        <taxon>Eurotiomycetidae</taxon>
        <taxon>Eurotiales</taxon>
        <taxon>Aspergillaceae</taxon>
        <taxon>Aspergillus</taxon>
        <taxon>Aspergillus subgen. Circumdati</taxon>
    </lineage>
</organism>
<dbReference type="RefSeq" id="XP_031933644.1">
    <property type="nucleotide sequence ID" value="XM_032064894.1"/>
</dbReference>
<evidence type="ECO:0000313" key="1">
    <source>
        <dbReference type="EMBL" id="KAE8370563.1"/>
    </source>
</evidence>